<keyword evidence="6 9" id="KW-0472">Membrane</keyword>
<sequence length="241" mass="26364">MSTIKSILLNLLSEKCYETYFTDHEIFNSGCAKALISKLLGLTLISMAVVIKVPQIMKLFQSKTAKGVDLKSVFLELIAITIHIAYCSAKGFPLTSWGDATFLAIQTAIIAFLVLLYGFGQAKATKYMAIYAVTAFVLISGLTPMAILEVLQALKIPILLGSRFTQAKTNYNNKSTGQLSATTCNMMLFGSAARIYTSIQETGDFMMIITFVLNTLAIGVIAGQMIYYNKSSQVKADKKKK</sequence>
<proteinExistence type="inferred from homology"/>
<comment type="similarity">
    <text evidence="7 9">Belongs to the MPDU1 (TC 2.A.43.3) family.</text>
</comment>
<evidence type="ECO:0000256" key="5">
    <source>
        <dbReference type="ARBA" id="ARBA00022989"/>
    </source>
</evidence>
<keyword evidence="3 9" id="KW-0812">Transmembrane</keyword>
<evidence type="ECO:0000256" key="8">
    <source>
        <dbReference type="ARBA" id="ARBA00067517"/>
    </source>
</evidence>
<evidence type="ECO:0000256" key="1">
    <source>
        <dbReference type="ARBA" id="ARBA00004141"/>
    </source>
</evidence>
<dbReference type="EnsemblMetazoa" id="MESCA001863-RA">
    <property type="protein sequence ID" value="MESCA001863-PA"/>
    <property type="gene ID" value="MESCA001863"/>
</dbReference>
<dbReference type="HOGENOM" id="CLU_053568_2_0_1"/>
<keyword evidence="2" id="KW-0813">Transport</keyword>
<feature type="transmembrane region" description="Helical" evidence="10">
    <location>
        <begin position="205"/>
        <end position="228"/>
    </location>
</feature>
<dbReference type="SMART" id="SM00679">
    <property type="entry name" value="CTNS"/>
    <property type="match status" value="2"/>
</dbReference>
<dbReference type="AlphaFoldDB" id="T1GEU2"/>
<dbReference type="PANTHER" id="PTHR12226">
    <property type="entry name" value="MANNOSE-P-DOLICHOL UTILIZATION DEFECT 1 LEC35 -RELATED"/>
    <property type="match status" value="1"/>
</dbReference>
<dbReference type="Proteomes" id="UP000015102">
    <property type="component" value="Unassembled WGS sequence"/>
</dbReference>
<evidence type="ECO:0000256" key="7">
    <source>
        <dbReference type="ARBA" id="ARBA00038475"/>
    </source>
</evidence>
<dbReference type="InterPro" id="IPR006603">
    <property type="entry name" value="PQ-loop_rpt"/>
</dbReference>
<feature type="transmembrane region" description="Helical" evidence="10">
    <location>
        <begin position="127"/>
        <end position="147"/>
    </location>
</feature>
<dbReference type="PANTHER" id="PTHR12226:SF2">
    <property type="entry name" value="MANNOSE-P-DOLICHOL UTILIZATION DEFECT 1 PROTEIN"/>
    <property type="match status" value="1"/>
</dbReference>
<dbReference type="PIRSF" id="PIRSF023381">
    <property type="entry name" value="MannP-dilichol_defect-1p"/>
    <property type="match status" value="1"/>
</dbReference>
<comment type="subcellular location">
    <subcellularLocation>
        <location evidence="1 9">Membrane</location>
        <topology evidence="1 9">Multi-pass membrane protein</topology>
    </subcellularLocation>
</comment>
<dbReference type="GO" id="GO:0009312">
    <property type="term" value="P:oligosaccharide biosynthetic process"/>
    <property type="evidence" value="ECO:0007669"/>
    <property type="project" value="TreeGrafter"/>
</dbReference>
<evidence type="ECO:0000313" key="11">
    <source>
        <dbReference type="EnsemblMetazoa" id="MESCA001863-PA"/>
    </source>
</evidence>
<keyword evidence="5 9" id="KW-1133">Transmembrane helix</keyword>
<accession>T1GEU2</accession>
<evidence type="ECO:0000256" key="10">
    <source>
        <dbReference type="SAM" id="Phobius"/>
    </source>
</evidence>
<feature type="transmembrane region" description="Helical" evidence="10">
    <location>
        <begin position="35"/>
        <end position="53"/>
    </location>
</feature>
<keyword evidence="4" id="KW-0677">Repeat</keyword>
<dbReference type="GO" id="GO:0016020">
    <property type="term" value="C:membrane"/>
    <property type="evidence" value="ECO:0007669"/>
    <property type="project" value="UniProtKB-SubCell"/>
</dbReference>
<evidence type="ECO:0000256" key="9">
    <source>
        <dbReference type="PIRNR" id="PIRNR023381"/>
    </source>
</evidence>
<dbReference type="EMBL" id="CAQQ02139298">
    <property type="status" value="NOT_ANNOTATED_CDS"/>
    <property type="molecule type" value="Genomic_DNA"/>
</dbReference>
<name>T1GEU2_MEGSC</name>
<reference evidence="12" key="1">
    <citation type="submission" date="2013-02" db="EMBL/GenBank/DDBJ databases">
        <authorList>
            <person name="Hughes D."/>
        </authorList>
    </citation>
    <scope>NUCLEOTIDE SEQUENCE</scope>
    <source>
        <strain>Durham</strain>
        <strain evidence="12">NC isolate 2 -- Noor lab</strain>
    </source>
</reference>
<evidence type="ECO:0000313" key="12">
    <source>
        <dbReference type="Proteomes" id="UP000015102"/>
    </source>
</evidence>
<keyword evidence="12" id="KW-1185">Reference proteome</keyword>
<evidence type="ECO:0000256" key="2">
    <source>
        <dbReference type="ARBA" id="ARBA00022448"/>
    </source>
</evidence>
<dbReference type="FunFam" id="1.20.1280.290:FF:000006">
    <property type="entry name" value="mannose-P-dolichol utilization defect 1 protein"/>
    <property type="match status" value="1"/>
</dbReference>
<evidence type="ECO:0000256" key="4">
    <source>
        <dbReference type="ARBA" id="ARBA00022737"/>
    </source>
</evidence>
<dbReference type="STRING" id="36166.T1GEU2"/>
<dbReference type="InterPro" id="IPR016817">
    <property type="entry name" value="MannP-dilichol_defect-1"/>
</dbReference>
<organism evidence="11 12">
    <name type="scientific">Megaselia scalaris</name>
    <name type="common">Humpbacked fly</name>
    <name type="synonym">Phora scalaris</name>
    <dbReference type="NCBI Taxonomy" id="36166"/>
    <lineage>
        <taxon>Eukaryota</taxon>
        <taxon>Metazoa</taxon>
        <taxon>Ecdysozoa</taxon>
        <taxon>Arthropoda</taxon>
        <taxon>Hexapoda</taxon>
        <taxon>Insecta</taxon>
        <taxon>Pterygota</taxon>
        <taxon>Neoptera</taxon>
        <taxon>Endopterygota</taxon>
        <taxon>Diptera</taxon>
        <taxon>Brachycera</taxon>
        <taxon>Muscomorpha</taxon>
        <taxon>Platypezoidea</taxon>
        <taxon>Phoridae</taxon>
        <taxon>Megaseliini</taxon>
        <taxon>Megaselia</taxon>
    </lineage>
</organism>
<dbReference type="Pfam" id="PF04193">
    <property type="entry name" value="PQ-loop"/>
    <property type="match status" value="2"/>
</dbReference>
<protein>
    <recommendedName>
        <fullName evidence="8 9">Mannose-P-dolichol utilization defect 1 protein homolog</fullName>
    </recommendedName>
</protein>
<evidence type="ECO:0000256" key="6">
    <source>
        <dbReference type="ARBA" id="ARBA00023136"/>
    </source>
</evidence>
<feature type="transmembrane region" description="Helical" evidence="10">
    <location>
        <begin position="100"/>
        <end position="120"/>
    </location>
</feature>
<reference evidence="11" key="2">
    <citation type="submission" date="2015-06" db="UniProtKB">
        <authorList>
            <consortium name="EnsemblMetazoa"/>
        </authorList>
    </citation>
    <scope>IDENTIFICATION</scope>
</reference>
<evidence type="ECO:0000256" key="3">
    <source>
        <dbReference type="ARBA" id="ARBA00022692"/>
    </source>
</evidence>
<dbReference type="OMA" id="LQVLYYW"/>
<dbReference type="Gene3D" id="1.20.1280.290">
    <property type="match status" value="2"/>
</dbReference>